<proteinExistence type="predicted"/>
<organism evidence="1 2">
    <name type="scientific">Pseudomonas frederiksbergensis</name>
    <dbReference type="NCBI Taxonomy" id="104087"/>
    <lineage>
        <taxon>Bacteria</taxon>
        <taxon>Pseudomonadati</taxon>
        <taxon>Pseudomonadota</taxon>
        <taxon>Gammaproteobacteria</taxon>
        <taxon>Pseudomonadales</taxon>
        <taxon>Pseudomonadaceae</taxon>
        <taxon>Pseudomonas</taxon>
    </lineage>
</organism>
<sequence length="98" mass="11496">MFSVSLEKILSQHGKITDTDLRYYTHEIRELERYRAFGYSDTASPSDESQIWNNAHTATLEDYKLGSELTLLYSEEAISAMNAQDQREYEKDMRSFEQ</sequence>
<dbReference type="AlphaFoldDB" id="A0A423IKP0"/>
<name>A0A423IKP0_9PSED</name>
<comment type="caution">
    <text evidence="1">The sequence shown here is derived from an EMBL/GenBank/DDBJ whole genome shotgun (WGS) entry which is preliminary data.</text>
</comment>
<evidence type="ECO:0000313" key="1">
    <source>
        <dbReference type="EMBL" id="RON26025.1"/>
    </source>
</evidence>
<protein>
    <submittedName>
        <fullName evidence="1">Uncharacterized protein</fullName>
    </submittedName>
</protein>
<reference evidence="1 2" key="1">
    <citation type="submission" date="2016-10" db="EMBL/GenBank/DDBJ databases">
        <title>Comparative genome analysis of multiple Pseudomonas spp. focuses on biocontrol and plant growth promoting traits.</title>
        <authorList>
            <person name="Tao X.-Y."/>
            <person name="Taylor C.G."/>
        </authorList>
    </citation>
    <scope>NUCLEOTIDE SEQUENCE [LARGE SCALE GENOMIC DNA]</scope>
    <source>
        <strain evidence="1 2">94G2</strain>
    </source>
</reference>
<dbReference type="Proteomes" id="UP000283260">
    <property type="component" value="Unassembled WGS sequence"/>
</dbReference>
<accession>A0A423IKP0</accession>
<evidence type="ECO:0000313" key="2">
    <source>
        <dbReference type="Proteomes" id="UP000283260"/>
    </source>
</evidence>
<gene>
    <name evidence="1" type="ORF">BK661_27265</name>
</gene>
<dbReference type="EMBL" id="MOBL01000073">
    <property type="protein sequence ID" value="RON26025.1"/>
    <property type="molecule type" value="Genomic_DNA"/>
</dbReference>